<dbReference type="AlphaFoldDB" id="A0A7J6E8U2"/>
<dbReference type="InterPro" id="IPR036402">
    <property type="entry name" value="EF-Ts_dimer_sf"/>
</dbReference>
<dbReference type="PROSITE" id="PS01127">
    <property type="entry name" value="EF_TS_2"/>
    <property type="match status" value="1"/>
</dbReference>
<feature type="domain" description="Translation elongation factor EFTs/EF1B dimerisation" evidence="3">
    <location>
        <begin position="156"/>
        <end position="193"/>
    </location>
</feature>
<dbReference type="PANTHER" id="PTHR11741">
    <property type="entry name" value="ELONGATION FACTOR TS"/>
    <property type="match status" value="1"/>
</dbReference>
<reference evidence="4 5" key="1">
    <citation type="journal article" date="2020" name="bioRxiv">
        <title>Sequence and annotation of 42 cannabis genomes reveals extensive copy number variation in cannabinoid synthesis and pathogen resistance genes.</title>
        <authorList>
            <person name="Mckernan K.J."/>
            <person name="Helbert Y."/>
            <person name="Kane L.T."/>
            <person name="Ebling H."/>
            <person name="Zhang L."/>
            <person name="Liu B."/>
            <person name="Eaton Z."/>
            <person name="Mclaughlin S."/>
            <person name="Kingan S."/>
            <person name="Baybayan P."/>
            <person name="Concepcion G."/>
            <person name="Jordan M."/>
            <person name="Riva A."/>
            <person name="Barbazuk W."/>
            <person name="Harkins T."/>
        </authorList>
    </citation>
    <scope>NUCLEOTIDE SEQUENCE [LARGE SCALE GENOMIC DNA]</scope>
    <source>
        <strain evidence="5">cv. Jamaican Lion 4</strain>
        <tissue evidence="4">Leaf</tissue>
    </source>
</reference>
<keyword evidence="5" id="KW-1185">Reference proteome</keyword>
<keyword evidence="1" id="KW-0251">Elongation factor</keyword>
<dbReference type="GO" id="GO:0005739">
    <property type="term" value="C:mitochondrion"/>
    <property type="evidence" value="ECO:0007669"/>
    <property type="project" value="GOC"/>
</dbReference>
<evidence type="ECO:0000256" key="2">
    <source>
        <dbReference type="ARBA" id="ARBA00022917"/>
    </source>
</evidence>
<dbReference type="PANTHER" id="PTHR11741:SF0">
    <property type="entry name" value="ELONGATION FACTOR TS, MITOCHONDRIAL"/>
    <property type="match status" value="1"/>
</dbReference>
<dbReference type="InterPro" id="IPR014039">
    <property type="entry name" value="Transl_elong_EFTs/EF1B_dimer"/>
</dbReference>
<dbReference type="EMBL" id="JAATIQ010000471">
    <property type="protein sequence ID" value="KAF4354766.1"/>
    <property type="molecule type" value="Genomic_DNA"/>
</dbReference>
<keyword evidence="2" id="KW-0648">Protein biosynthesis</keyword>
<comment type="caution">
    <text evidence="4">The sequence shown here is derived from an EMBL/GenBank/DDBJ whole genome shotgun (WGS) entry which is preliminary data.</text>
</comment>
<dbReference type="Proteomes" id="UP000583929">
    <property type="component" value="Unassembled WGS sequence"/>
</dbReference>
<dbReference type="SUPFAM" id="SSF54713">
    <property type="entry name" value="Elongation factor Ts (EF-Ts), dimerisation domain"/>
    <property type="match status" value="1"/>
</dbReference>
<organism evidence="4 5">
    <name type="scientific">Cannabis sativa</name>
    <name type="common">Hemp</name>
    <name type="synonym">Marijuana</name>
    <dbReference type="NCBI Taxonomy" id="3483"/>
    <lineage>
        <taxon>Eukaryota</taxon>
        <taxon>Viridiplantae</taxon>
        <taxon>Streptophyta</taxon>
        <taxon>Embryophyta</taxon>
        <taxon>Tracheophyta</taxon>
        <taxon>Spermatophyta</taxon>
        <taxon>Magnoliopsida</taxon>
        <taxon>eudicotyledons</taxon>
        <taxon>Gunneridae</taxon>
        <taxon>Pentapetalae</taxon>
        <taxon>rosids</taxon>
        <taxon>fabids</taxon>
        <taxon>Rosales</taxon>
        <taxon>Cannabaceae</taxon>
        <taxon>Cannabis</taxon>
    </lineage>
</organism>
<dbReference type="Gene3D" id="3.30.479.20">
    <property type="entry name" value="Elongation factor Ts, dimerisation domain"/>
    <property type="match status" value="1"/>
</dbReference>
<dbReference type="GO" id="GO:0070125">
    <property type="term" value="P:mitochondrial translational elongation"/>
    <property type="evidence" value="ECO:0007669"/>
    <property type="project" value="TreeGrafter"/>
</dbReference>
<proteinExistence type="predicted"/>
<gene>
    <name evidence="4" type="ORF">G4B88_009556</name>
</gene>
<dbReference type="InterPro" id="IPR018101">
    <property type="entry name" value="Transl_elong_Ts_CS"/>
</dbReference>
<evidence type="ECO:0000259" key="3">
    <source>
        <dbReference type="Pfam" id="PF00889"/>
    </source>
</evidence>
<protein>
    <recommendedName>
        <fullName evidence="3">Translation elongation factor EFTs/EF1B dimerisation domain-containing protein</fullName>
    </recommendedName>
</protein>
<evidence type="ECO:0000313" key="4">
    <source>
        <dbReference type="EMBL" id="KAF4354766.1"/>
    </source>
</evidence>
<dbReference type="GO" id="GO:0003746">
    <property type="term" value="F:translation elongation factor activity"/>
    <property type="evidence" value="ECO:0007669"/>
    <property type="project" value="UniProtKB-KW"/>
</dbReference>
<dbReference type="Pfam" id="PF00889">
    <property type="entry name" value="EF_TS"/>
    <property type="match status" value="1"/>
</dbReference>
<sequence length="294" mass="32209">MVVYCSVICIAGWLKKTKRKALFASLEKIKEGERLISMAFLRGARRSLGPILYNRVFTSSGSTSTTFATSRHKFSTWAFTKRGSLDESTQTKISIPAVIHLALSSPSEDSVWELLTINAEAAQKDLRKRGKVLASKKSSRTATEGMLALAQNGNRAALIELNCETDFVARNEIFQHLALALAKQALISNSSSEQASGILPVRPDYLEGFSIVTITLSLGRHSISSDVPPPTLDCSFPSRNCRPFFCLSAVAGEEEALEIWETTIDAPTVFRDSPDICPYDDKDTSLTSSVSFED</sequence>
<name>A0A7J6E8U2_CANSA</name>
<evidence type="ECO:0000313" key="5">
    <source>
        <dbReference type="Proteomes" id="UP000583929"/>
    </source>
</evidence>
<evidence type="ECO:0000256" key="1">
    <source>
        <dbReference type="ARBA" id="ARBA00022768"/>
    </source>
</evidence>
<dbReference type="InterPro" id="IPR001816">
    <property type="entry name" value="Transl_elong_EFTs/EF1B"/>
</dbReference>
<accession>A0A7J6E8U2</accession>